<reference evidence="4 5" key="1">
    <citation type="submission" date="2017-01" db="EMBL/GenBank/DDBJ databases">
        <title>Draft sequence of Acidihalobacter ferrooxidans strain DSM 14175 (strain V8).</title>
        <authorList>
            <person name="Khaleque H.N."/>
            <person name="Ramsay J.P."/>
            <person name="Murphy R.J.T."/>
            <person name="Kaksonen A.H."/>
            <person name="Boxall N.J."/>
            <person name="Watkin E.L.J."/>
        </authorList>
    </citation>
    <scope>NUCLEOTIDE SEQUENCE [LARGE SCALE GENOMIC DNA]</scope>
    <source>
        <strain evidence="4 5">V8</strain>
    </source>
</reference>
<sequence>MVRRVFVGLLLSVLVVGFALPAAAAQLRVMPDGRLPVPMIGVAVSVSPHGNLTTVGGFTGRHSLAEIYTRRAGRWQVLAHLPAPMHDAASGWLNGTLFIFGGGQAYSTRDLFRVQGGHTVRVAYLGHPLSDAIARPYRWHGEQGLILVGGHGGPPVRKVYFITGHAGHTRWHTLFSLPVGVRYAAVAVDGRTVYIAGGLATRGHVDTAWAWRPGDTGPVRLPALPQSLDKAAAFAWHGTVYVVGGLRNGGRVSADILAYRPGQRAWRVAGHLPRPLADMGYVQKGPNGYLLGGMTDGNPQSASDGVLRLRLD</sequence>
<keyword evidence="3" id="KW-0732">Signal</keyword>
<keyword evidence="2" id="KW-0677">Repeat</keyword>
<name>A0A1P8UGQ9_9GAMM</name>
<dbReference type="InterPro" id="IPR051746">
    <property type="entry name" value="Kelch_domain_containing_8"/>
</dbReference>
<dbReference type="OrthoDB" id="246387at2"/>
<feature type="chain" id="PRO_5012659136" description="Galactose oxidase" evidence="3">
    <location>
        <begin position="25"/>
        <end position="312"/>
    </location>
</feature>
<dbReference type="InterPro" id="IPR015915">
    <property type="entry name" value="Kelch-typ_b-propeller"/>
</dbReference>
<evidence type="ECO:0000256" key="1">
    <source>
        <dbReference type="ARBA" id="ARBA00022441"/>
    </source>
</evidence>
<dbReference type="Gene3D" id="2.120.10.80">
    <property type="entry name" value="Kelch-type beta propeller"/>
    <property type="match status" value="2"/>
</dbReference>
<keyword evidence="5" id="KW-1185">Reference proteome</keyword>
<dbReference type="EMBL" id="CP019434">
    <property type="protein sequence ID" value="APZ42954.1"/>
    <property type="molecule type" value="Genomic_DNA"/>
</dbReference>
<keyword evidence="1" id="KW-0880">Kelch repeat</keyword>
<dbReference type="KEGG" id="afy:BW247_07490"/>
<protein>
    <recommendedName>
        <fullName evidence="6">Galactose oxidase</fullName>
    </recommendedName>
</protein>
<evidence type="ECO:0000313" key="4">
    <source>
        <dbReference type="EMBL" id="APZ42954.1"/>
    </source>
</evidence>
<proteinExistence type="predicted"/>
<evidence type="ECO:0000313" key="5">
    <source>
        <dbReference type="Proteomes" id="UP000243807"/>
    </source>
</evidence>
<accession>A0A1P8UGQ9</accession>
<evidence type="ECO:0000256" key="2">
    <source>
        <dbReference type="ARBA" id="ARBA00022737"/>
    </source>
</evidence>
<dbReference type="RefSeq" id="WP_076836602.1">
    <property type="nucleotide sequence ID" value="NZ_CP019434.1"/>
</dbReference>
<feature type="signal peptide" evidence="3">
    <location>
        <begin position="1"/>
        <end position="24"/>
    </location>
</feature>
<organism evidence="4 5">
    <name type="scientific">Acidihalobacter ferrooxydans</name>
    <dbReference type="NCBI Taxonomy" id="1765967"/>
    <lineage>
        <taxon>Bacteria</taxon>
        <taxon>Pseudomonadati</taxon>
        <taxon>Pseudomonadota</taxon>
        <taxon>Gammaproteobacteria</taxon>
        <taxon>Chromatiales</taxon>
        <taxon>Ectothiorhodospiraceae</taxon>
        <taxon>Acidihalobacter</taxon>
    </lineage>
</organism>
<evidence type="ECO:0000256" key="3">
    <source>
        <dbReference type="SAM" id="SignalP"/>
    </source>
</evidence>
<gene>
    <name evidence="4" type="ORF">BW247_07490</name>
</gene>
<dbReference type="Proteomes" id="UP000243807">
    <property type="component" value="Chromosome"/>
</dbReference>
<dbReference type="AlphaFoldDB" id="A0A1P8UGQ9"/>
<dbReference type="STRING" id="1765967.BW247_07490"/>
<dbReference type="SUPFAM" id="SSF117281">
    <property type="entry name" value="Kelch motif"/>
    <property type="match status" value="2"/>
</dbReference>
<dbReference type="PANTHER" id="PTHR46260:SF3">
    <property type="entry name" value="RING-TYPE DOMAIN-CONTAINING PROTEIN"/>
    <property type="match status" value="1"/>
</dbReference>
<dbReference type="PANTHER" id="PTHR46260">
    <property type="entry name" value="RING-TYPE DOMAIN-CONTAINING PROTEIN"/>
    <property type="match status" value="1"/>
</dbReference>
<evidence type="ECO:0008006" key="6">
    <source>
        <dbReference type="Google" id="ProtNLM"/>
    </source>
</evidence>